<dbReference type="OrthoDB" id="7625317at2"/>
<dbReference type="Proteomes" id="UP000198346">
    <property type="component" value="Unassembled WGS sequence"/>
</dbReference>
<feature type="domain" description="Flagellar motor switch protein FliN-like C-terminal" evidence="11">
    <location>
        <begin position="238"/>
        <end position="309"/>
    </location>
</feature>
<dbReference type="EMBL" id="FZQA01000001">
    <property type="protein sequence ID" value="SNT68262.1"/>
    <property type="molecule type" value="Genomic_DNA"/>
</dbReference>
<dbReference type="Gene3D" id="3.40.1550.10">
    <property type="entry name" value="CheC-like"/>
    <property type="match status" value="1"/>
</dbReference>
<name>A0A239PKB8_9PROT</name>
<comment type="similarity">
    <text evidence="3">Belongs to the FliM family.</text>
</comment>
<evidence type="ECO:0000256" key="2">
    <source>
        <dbReference type="ARBA" id="ARBA00004202"/>
    </source>
</evidence>
<evidence type="ECO:0000256" key="3">
    <source>
        <dbReference type="ARBA" id="ARBA00011049"/>
    </source>
</evidence>
<keyword evidence="7" id="KW-0283">Flagellar rotation</keyword>
<dbReference type="InterPro" id="IPR028976">
    <property type="entry name" value="CheC-like_sf"/>
</dbReference>
<keyword evidence="9" id="KW-0975">Bacterial flagellum</keyword>
<evidence type="ECO:0000256" key="7">
    <source>
        <dbReference type="ARBA" id="ARBA00022779"/>
    </source>
</evidence>
<dbReference type="SUPFAM" id="SSF101801">
    <property type="entry name" value="Surface presentation of antigens (SPOA)"/>
    <property type="match status" value="1"/>
</dbReference>
<dbReference type="Gene3D" id="2.30.330.10">
    <property type="entry name" value="SpoA-like"/>
    <property type="match status" value="1"/>
</dbReference>
<evidence type="ECO:0000256" key="5">
    <source>
        <dbReference type="ARBA" id="ARBA00022475"/>
    </source>
</evidence>
<dbReference type="InterPro" id="IPR036429">
    <property type="entry name" value="SpoA-like_sf"/>
</dbReference>
<dbReference type="PANTHER" id="PTHR30034">
    <property type="entry name" value="FLAGELLAR MOTOR SWITCH PROTEIN FLIM"/>
    <property type="match status" value="1"/>
</dbReference>
<keyword evidence="13" id="KW-1185">Reference proteome</keyword>
<proteinExistence type="inferred from homology"/>
<comment type="subcellular location">
    <subcellularLocation>
        <location evidence="1">Bacterial flagellum basal body</location>
    </subcellularLocation>
    <subcellularLocation>
        <location evidence="2">Cell membrane</location>
        <topology evidence="2">Peripheral membrane protein</topology>
    </subcellularLocation>
</comment>
<evidence type="ECO:0000256" key="4">
    <source>
        <dbReference type="ARBA" id="ARBA00021898"/>
    </source>
</evidence>
<dbReference type="PANTHER" id="PTHR30034:SF3">
    <property type="entry name" value="FLAGELLAR MOTOR SWITCH PROTEIN FLIM"/>
    <property type="match status" value="1"/>
</dbReference>
<accession>A0A239PKB8</accession>
<organism evidence="12 13">
    <name type="scientific">Amphiplicatus metriothermophilus</name>
    <dbReference type="NCBI Taxonomy" id="1519374"/>
    <lineage>
        <taxon>Bacteria</taxon>
        <taxon>Pseudomonadati</taxon>
        <taxon>Pseudomonadota</taxon>
        <taxon>Alphaproteobacteria</taxon>
        <taxon>Parvularculales</taxon>
        <taxon>Parvularculaceae</taxon>
        <taxon>Amphiplicatus</taxon>
    </lineage>
</organism>
<evidence type="ECO:0000313" key="12">
    <source>
        <dbReference type="EMBL" id="SNT68262.1"/>
    </source>
</evidence>
<gene>
    <name evidence="12" type="ORF">SAMN06297382_0763</name>
</gene>
<evidence type="ECO:0000256" key="8">
    <source>
        <dbReference type="ARBA" id="ARBA00023136"/>
    </source>
</evidence>
<sequence length="319" mass="32502">MAEESVSLLARKIGAGKAGAAAPGGPASAGAPDALDARFPAAVAKTAQITLSALLQADVEAAPAATGQGLLAEFLEDLPDPGVYYWLTDARGAPAALMAVAPAFAAALTVRLLGGELAAPEDGARAEALDFDMAGALADLLAPALSETFAKKLAAAPGLLRGRRGARARREAMGDHEESAAIHLTLDLAYEGAAAPGAIRLAFLRGFLEEAGLARGGAENAPLCARDESWSQALRRNILASEFPLTVVLDRIETNVGDLSRLQVGQVIELSPGAMQALDICVDTAAGPAVIAKGRLGAVQSRKAVKLASDIDPDFLSGL</sequence>
<evidence type="ECO:0000259" key="11">
    <source>
        <dbReference type="Pfam" id="PF01052"/>
    </source>
</evidence>
<keyword evidence="5" id="KW-1003">Cell membrane</keyword>
<evidence type="ECO:0000256" key="1">
    <source>
        <dbReference type="ARBA" id="ARBA00004117"/>
    </source>
</evidence>
<dbReference type="GO" id="GO:0050918">
    <property type="term" value="P:positive chemotaxis"/>
    <property type="evidence" value="ECO:0007669"/>
    <property type="project" value="TreeGrafter"/>
</dbReference>
<keyword evidence="8" id="KW-0472">Membrane</keyword>
<keyword evidence="12" id="KW-0282">Flagellum</keyword>
<reference evidence="12 13" key="1">
    <citation type="submission" date="2017-07" db="EMBL/GenBank/DDBJ databases">
        <authorList>
            <person name="Sun Z.S."/>
            <person name="Albrecht U."/>
            <person name="Echele G."/>
            <person name="Lee C.C."/>
        </authorList>
    </citation>
    <scope>NUCLEOTIDE SEQUENCE [LARGE SCALE GENOMIC DNA]</scope>
    <source>
        <strain evidence="12 13">CGMCC 1.12710</strain>
    </source>
</reference>
<dbReference type="GO" id="GO:0009425">
    <property type="term" value="C:bacterial-type flagellum basal body"/>
    <property type="evidence" value="ECO:0007669"/>
    <property type="project" value="UniProtKB-SubCell"/>
</dbReference>
<dbReference type="GO" id="GO:0071978">
    <property type="term" value="P:bacterial-type flagellum-dependent swarming motility"/>
    <property type="evidence" value="ECO:0007669"/>
    <property type="project" value="TreeGrafter"/>
</dbReference>
<dbReference type="AlphaFoldDB" id="A0A239PKB8"/>
<keyword evidence="12" id="KW-0966">Cell projection</keyword>
<keyword evidence="6" id="KW-0145">Chemotaxis</keyword>
<evidence type="ECO:0000313" key="13">
    <source>
        <dbReference type="Proteomes" id="UP000198346"/>
    </source>
</evidence>
<comment type="function">
    <text evidence="10">FliM is one of three proteins (FliG, FliN, FliM) that forms the rotor-mounted switch complex (C ring), located at the base of the basal body. This complex interacts with the CheY and CheZ chemotaxis proteins, in addition to contacting components of the motor that determine the direction of flagellar rotation.</text>
</comment>
<dbReference type="RefSeq" id="WP_089411218.1">
    <property type="nucleotide sequence ID" value="NZ_FZQA01000001.1"/>
</dbReference>
<dbReference type="GO" id="GO:0005886">
    <property type="term" value="C:plasma membrane"/>
    <property type="evidence" value="ECO:0007669"/>
    <property type="project" value="UniProtKB-SubCell"/>
</dbReference>
<evidence type="ECO:0000256" key="6">
    <source>
        <dbReference type="ARBA" id="ARBA00022500"/>
    </source>
</evidence>
<dbReference type="Pfam" id="PF01052">
    <property type="entry name" value="FliMN_C"/>
    <property type="match status" value="1"/>
</dbReference>
<evidence type="ECO:0000256" key="9">
    <source>
        <dbReference type="ARBA" id="ARBA00023143"/>
    </source>
</evidence>
<evidence type="ECO:0000256" key="10">
    <source>
        <dbReference type="ARBA" id="ARBA00025044"/>
    </source>
</evidence>
<dbReference type="InterPro" id="IPR001543">
    <property type="entry name" value="FliN-like_C"/>
</dbReference>
<protein>
    <recommendedName>
        <fullName evidence="4">Flagellar motor switch protein FliM</fullName>
    </recommendedName>
</protein>
<keyword evidence="12" id="KW-0969">Cilium</keyword>